<feature type="signal peptide" evidence="1">
    <location>
        <begin position="1"/>
        <end position="17"/>
    </location>
</feature>
<name>A0A835GLJ4_SPOEX</name>
<keyword evidence="1" id="KW-0732">Signal</keyword>
<protein>
    <submittedName>
        <fullName evidence="2">Uncharacterized protein</fullName>
    </submittedName>
</protein>
<dbReference type="Proteomes" id="UP000648187">
    <property type="component" value="Unassembled WGS sequence"/>
</dbReference>
<feature type="chain" id="PRO_5032456369" evidence="1">
    <location>
        <begin position="18"/>
        <end position="138"/>
    </location>
</feature>
<gene>
    <name evidence="2" type="ORF">HW555_004677</name>
</gene>
<sequence length="138" mass="15750">MNIFIGILTLLISTIAARDAPTIKIFEIRENENGLHLKNFNTNAKSNPKVDPLAKLLRNPKQDNQAVRYAKQLLSQVKYVKEDDKANRLKEGAYIIVLNNDISKTSDETEEETYFVDKTRNEKVAMDSNSIKDLLLQL</sequence>
<dbReference type="EMBL" id="JACKWZ010000054">
    <property type="protein sequence ID" value="KAF9418528.1"/>
    <property type="molecule type" value="Genomic_DNA"/>
</dbReference>
<reference evidence="2" key="1">
    <citation type="submission" date="2020-08" db="EMBL/GenBank/DDBJ databases">
        <title>Spodoptera exigua strain:BAW_Kor-Di-RS1 Genome sequencing and assembly.</title>
        <authorList>
            <person name="Kim J."/>
            <person name="Nam H.Y."/>
            <person name="Kwon M."/>
            <person name="Choi J.H."/>
            <person name="Cho S.R."/>
            <person name="Kim G.-H."/>
        </authorList>
    </citation>
    <scope>NUCLEOTIDE SEQUENCE</scope>
    <source>
        <strain evidence="2">BAW_Kor-Di-RS1</strain>
        <tissue evidence="2">Whole-body</tissue>
    </source>
</reference>
<evidence type="ECO:0000313" key="3">
    <source>
        <dbReference type="Proteomes" id="UP000648187"/>
    </source>
</evidence>
<comment type="caution">
    <text evidence="2">The sequence shown here is derived from an EMBL/GenBank/DDBJ whole genome shotgun (WGS) entry which is preliminary data.</text>
</comment>
<proteinExistence type="predicted"/>
<dbReference type="AlphaFoldDB" id="A0A835GLJ4"/>
<organism evidence="2 3">
    <name type="scientific">Spodoptera exigua</name>
    <name type="common">Beet armyworm</name>
    <name type="synonym">Noctua fulgens</name>
    <dbReference type="NCBI Taxonomy" id="7107"/>
    <lineage>
        <taxon>Eukaryota</taxon>
        <taxon>Metazoa</taxon>
        <taxon>Ecdysozoa</taxon>
        <taxon>Arthropoda</taxon>
        <taxon>Hexapoda</taxon>
        <taxon>Insecta</taxon>
        <taxon>Pterygota</taxon>
        <taxon>Neoptera</taxon>
        <taxon>Endopterygota</taxon>
        <taxon>Lepidoptera</taxon>
        <taxon>Glossata</taxon>
        <taxon>Ditrysia</taxon>
        <taxon>Noctuoidea</taxon>
        <taxon>Noctuidae</taxon>
        <taxon>Amphipyrinae</taxon>
        <taxon>Spodoptera</taxon>
    </lineage>
</organism>
<evidence type="ECO:0000256" key="1">
    <source>
        <dbReference type="SAM" id="SignalP"/>
    </source>
</evidence>
<accession>A0A835GLJ4</accession>
<keyword evidence="3" id="KW-1185">Reference proteome</keyword>
<evidence type="ECO:0000313" key="2">
    <source>
        <dbReference type="EMBL" id="KAF9418528.1"/>
    </source>
</evidence>